<dbReference type="Proteomes" id="UP000828941">
    <property type="component" value="Chromosome 12"/>
</dbReference>
<evidence type="ECO:0000313" key="1">
    <source>
        <dbReference type="EMBL" id="KAI4307999.1"/>
    </source>
</evidence>
<accession>A0ACB9LE08</accession>
<protein>
    <submittedName>
        <fullName evidence="1">Uncharacterized protein</fullName>
    </submittedName>
</protein>
<organism evidence="1 2">
    <name type="scientific">Bauhinia variegata</name>
    <name type="common">Purple orchid tree</name>
    <name type="synonym">Phanera variegata</name>
    <dbReference type="NCBI Taxonomy" id="167791"/>
    <lineage>
        <taxon>Eukaryota</taxon>
        <taxon>Viridiplantae</taxon>
        <taxon>Streptophyta</taxon>
        <taxon>Embryophyta</taxon>
        <taxon>Tracheophyta</taxon>
        <taxon>Spermatophyta</taxon>
        <taxon>Magnoliopsida</taxon>
        <taxon>eudicotyledons</taxon>
        <taxon>Gunneridae</taxon>
        <taxon>Pentapetalae</taxon>
        <taxon>rosids</taxon>
        <taxon>fabids</taxon>
        <taxon>Fabales</taxon>
        <taxon>Fabaceae</taxon>
        <taxon>Cercidoideae</taxon>
        <taxon>Cercideae</taxon>
        <taxon>Bauhiniinae</taxon>
        <taxon>Bauhinia</taxon>
    </lineage>
</organism>
<gene>
    <name evidence="1" type="ORF">L6164_031119</name>
</gene>
<comment type="caution">
    <text evidence="1">The sequence shown here is derived from an EMBL/GenBank/DDBJ whole genome shotgun (WGS) entry which is preliminary data.</text>
</comment>
<evidence type="ECO:0000313" key="2">
    <source>
        <dbReference type="Proteomes" id="UP000828941"/>
    </source>
</evidence>
<proteinExistence type="predicted"/>
<reference evidence="1 2" key="1">
    <citation type="journal article" date="2022" name="DNA Res.">
        <title>Chromosomal-level genome assembly of the orchid tree Bauhinia variegata (Leguminosae; Cercidoideae) supports the allotetraploid origin hypothesis of Bauhinia.</title>
        <authorList>
            <person name="Zhong Y."/>
            <person name="Chen Y."/>
            <person name="Zheng D."/>
            <person name="Pang J."/>
            <person name="Liu Y."/>
            <person name="Luo S."/>
            <person name="Meng S."/>
            <person name="Qian L."/>
            <person name="Wei D."/>
            <person name="Dai S."/>
            <person name="Zhou R."/>
        </authorList>
    </citation>
    <scope>NUCLEOTIDE SEQUENCE [LARGE SCALE GENOMIC DNA]</scope>
    <source>
        <strain evidence="1">BV-YZ2020</strain>
    </source>
</reference>
<name>A0ACB9LE08_BAUVA</name>
<sequence length="450" mass="50365">MEETATLKKGPWTAVEDTILVEYVRMTGEGNWNAVQKNTGLARCGKSCRLRWANHLRPNLKKGAFSPEEEKLIIELHAQLGNKWAKMATLIPGRTDNEIKNYWNTRIKRRRRQGLPLYSDEFESAHPSTPATPATRSTPTIPTTSTATKFDFVNQNHHRLSPTPPPHSPLSSPLEPKPTFSPLSPSPPSFTFQRPTPVLSNPLRFKRFRTLPGWNPLQVFPTPSSLDALEHQSFDTQLVDLDAFKFPLQFDSISSEVLQSPLDSDQRVAYPLVFPTKLELPSNQFSKPLEPVIMSDMLMNNPDSHTPNGFLGDILMEAEALASGHTSKKRNYLTLDEENYLFDYLPLSFPYWTCTTSELKPEEETQDLSEDLSLFAAMPSTLQIPGGQWHDKSAAAAGGGLFIEQTSDSFVADDYLGHDANTIASLFPITTASHTENTGYYPWDDLPGIC</sequence>
<keyword evidence="2" id="KW-1185">Reference proteome</keyword>
<dbReference type="EMBL" id="CM039437">
    <property type="protein sequence ID" value="KAI4307999.1"/>
    <property type="molecule type" value="Genomic_DNA"/>
</dbReference>